<dbReference type="GO" id="GO:0046872">
    <property type="term" value="F:metal ion binding"/>
    <property type="evidence" value="ECO:0007669"/>
    <property type="project" value="UniProtKB-KW"/>
</dbReference>
<dbReference type="AlphaFoldDB" id="A0A7C8LI28"/>
<evidence type="ECO:0000256" key="2">
    <source>
        <dbReference type="ARBA" id="ARBA00022485"/>
    </source>
</evidence>
<dbReference type="SFLD" id="SFLDS00029">
    <property type="entry name" value="Radical_SAM"/>
    <property type="match status" value="1"/>
</dbReference>
<dbReference type="CDD" id="cd01335">
    <property type="entry name" value="Radical_SAM"/>
    <property type="match status" value="1"/>
</dbReference>
<evidence type="ECO:0000256" key="3">
    <source>
        <dbReference type="ARBA" id="ARBA00022691"/>
    </source>
</evidence>
<gene>
    <name evidence="12" type="primary">eam</name>
    <name evidence="12" type="ORF">GND95_03030</name>
</gene>
<evidence type="ECO:0000256" key="1">
    <source>
        <dbReference type="ARBA" id="ARBA00001933"/>
    </source>
</evidence>
<dbReference type="InterPro" id="IPR013785">
    <property type="entry name" value="Aldolase_TIM"/>
</dbReference>
<dbReference type="SUPFAM" id="SSF102114">
    <property type="entry name" value="Radical SAM enzymes"/>
    <property type="match status" value="1"/>
</dbReference>
<dbReference type="NCBIfam" id="TIGR04368">
    <property type="entry name" value="Glu_2_3_NH3_mut"/>
    <property type="match status" value="1"/>
</dbReference>
<dbReference type="GO" id="GO:0051539">
    <property type="term" value="F:4 iron, 4 sulfur cluster binding"/>
    <property type="evidence" value="ECO:0007669"/>
    <property type="project" value="UniProtKB-KW"/>
</dbReference>
<reference evidence="12 13" key="1">
    <citation type="submission" date="2019-12" db="EMBL/GenBank/DDBJ databases">
        <title>Defluviitalea raffinosedens, isolated from a biogas fermenter, genome sequencing and characterization.</title>
        <authorList>
            <person name="Rettenmaier R."/>
            <person name="Schneider M."/>
            <person name="Neuhaus K."/>
            <person name="Liebl W."/>
            <person name="Zverlov V."/>
        </authorList>
    </citation>
    <scope>NUCLEOTIDE SEQUENCE [LARGE SCALE GENOMIC DNA]</scope>
    <source>
        <strain evidence="12 13">249c-K6</strain>
    </source>
</reference>
<keyword evidence="7 9" id="KW-0411">Iron-sulfur</keyword>
<dbReference type="SFLD" id="SFLDF00290">
    <property type="entry name" value="glutamate_2_3-aminomutase"/>
    <property type="match status" value="1"/>
</dbReference>
<dbReference type="EMBL" id="WSLF01000002">
    <property type="protein sequence ID" value="KAE9636116.1"/>
    <property type="molecule type" value="Genomic_DNA"/>
</dbReference>
<dbReference type="NCBIfam" id="TIGR00238">
    <property type="entry name" value="KamA family radical SAM protein"/>
    <property type="match status" value="1"/>
</dbReference>
<comment type="cofactor">
    <cofactor evidence="1 10">
        <name>pyridoxal 5'-phosphate</name>
        <dbReference type="ChEBI" id="CHEBI:597326"/>
    </cofactor>
</comment>
<feature type="binding site" evidence="9">
    <location>
        <position position="167"/>
    </location>
    <ligand>
        <name>[4Fe-4S] cluster</name>
        <dbReference type="ChEBI" id="CHEBI:49883"/>
        <note>4Fe-4S-S-AdoMet</note>
    </ligand>
</feature>
<dbReference type="InterPro" id="IPR007197">
    <property type="entry name" value="rSAM"/>
</dbReference>
<dbReference type="Gene3D" id="3.20.20.70">
    <property type="entry name" value="Aldolase class I"/>
    <property type="match status" value="1"/>
</dbReference>
<protein>
    <submittedName>
        <fullName evidence="12">Glutamate 2,3-aminomutase</fullName>
        <ecNumber evidence="12">5.4.3.9</ecNumber>
    </submittedName>
</protein>
<feature type="binding site" evidence="9">
    <location>
        <position position="174"/>
    </location>
    <ligand>
        <name>[4Fe-4S] cluster</name>
        <dbReference type="ChEBI" id="CHEBI:49883"/>
        <note>4Fe-4S-S-AdoMet</note>
    </ligand>
</feature>
<dbReference type="EC" id="5.4.3.9" evidence="12"/>
<proteinExistence type="predicted"/>
<name>A0A7C8LI28_9FIRM</name>
<keyword evidence="8 12" id="KW-0413">Isomerase</keyword>
<evidence type="ECO:0000313" key="12">
    <source>
        <dbReference type="EMBL" id="KAE9636116.1"/>
    </source>
</evidence>
<evidence type="ECO:0000259" key="11">
    <source>
        <dbReference type="PROSITE" id="PS51918"/>
    </source>
</evidence>
<evidence type="ECO:0000256" key="8">
    <source>
        <dbReference type="ARBA" id="ARBA00023235"/>
    </source>
</evidence>
<organism evidence="12 13">
    <name type="scientific">Defluviitalea raffinosedens</name>
    <dbReference type="NCBI Taxonomy" id="1450156"/>
    <lineage>
        <taxon>Bacteria</taxon>
        <taxon>Bacillati</taxon>
        <taxon>Bacillota</taxon>
        <taxon>Clostridia</taxon>
        <taxon>Lachnospirales</taxon>
        <taxon>Defluviitaleaceae</taxon>
        <taxon>Defluviitalea</taxon>
    </lineage>
</organism>
<evidence type="ECO:0000256" key="5">
    <source>
        <dbReference type="ARBA" id="ARBA00022898"/>
    </source>
</evidence>
<dbReference type="Proteomes" id="UP000483018">
    <property type="component" value="Unassembled WGS sequence"/>
</dbReference>
<feature type="domain" description="Radical SAM core" evidence="11">
    <location>
        <begin position="153"/>
        <end position="364"/>
    </location>
</feature>
<dbReference type="PANTHER" id="PTHR30538">
    <property type="entry name" value="LYSINE 2,3-AMINOMUTASE-RELATED"/>
    <property type="match status" value="1"/>
</dbReference>
<feature type="modified residue" description="N6-(pyridoxal phosphate)lysine" evidence="10">
    <location>
        <position position="379"/>
    </location>
</feature>
<evidence type="ECO:0000256" key="9">
    <source>
        <dbReference type="PIRSR" id="PIRSR004911-1"/>
    </source>
</evidence>
<dbReference type="Gene3D" id="6.10.140.1170">
    <property type="match status" value="1"/>
</dbReference>
<dbReference type="GO" id="GO:0016869">
    <property type="term" value="F:intramolecular aminotransferase activity"/>
    <property type="evidence" value="ECO:0007669"/>
    <property type="project" value="InterPro"/>
</dbReference>
<dbReference type="Pfam" id="PF04055">
    <property type="entry name" value="Radical_SAM"/>
    <property type="match status" value="1"/>
</dbReference>
<dbReference type="PIRSF" id="PIRSF004911">
    <property type="entry name" value="DUF160"/>
    <property type="match status" value="1"/>
</dbReference>
<keyword evidence="2 9" id="KW-0004">4Fe-4S</keyword>
<keyword evidence="13" id="KW-1185">Reference proteome</keyword>
<evidence type="ECO:0000256" key="4">
    <source>
        <dbReference type="ARBA" id="ARBA00022723"/>
    </source>
</evidence>
<dbReference type="InterPro" id="IPR030801">
    <property type="entry name" value="Glu_2_3_NH3_mut"/>
</dbReference>
<dbReference type="InterPro" id="IPR003739">
    <property type="entry name" value="Lys_aminomutase/Glu_NH3_mut"/>
</dbReference>
<accession>A0A7C8LI28</accession>
<evidence type="ECO:0000256" key="10">
    <source>
        <dbReference type="PIRSR" id="PIRSR603739-50"/>
    </source>
</evidence>
<keyword evidence="4 9" id="KW-0479">Metal-binding</keyword>
<feature type="binding site" evidence="9">
    <location>
        <position position="171"/>
    </location>
    <ligand>
        <name>[4Fe-4S] cluster</name>
        <dbReference type="ChEBI" id="CHEBI:49883"/>
        <note>4Fe-4S-S-AdoMet</note>
    </ligand>
</feature>
<dbReference type="PANTHER" id="PTHR30538:SF1">
    <property type="entry name" value="L-LYSINE 2,3-AMINOMUTASE"/>
    <property type="match status" value="1"/>
</dbReference>
<keyword evidence="3" id="KW-0949">S-adenosyl-L-methionine</keyword>
<keyword evidence="5 10" id="KW-0663">Pyridoxal phosphate</keyword>
<dbReference type="InterPro" id="IPR025895">
    <property type="entry name" value="LAM_C_dom"/>
</dbReference>
<dbReference type="Pfam" id="PF12544">
    <property type="entry name" value="LAM_C"/>
    <property type="match status" value="1"/>
</dbReference>
<comment type="caution">
    <text evidence="12">The sequence shown here is derived from an EMBL/GenBank/DDBJ whole genome shotgun (WGS) entry which is preliminary data.</text>
</comment>
<sequence length="409" mass="47322">MTLDQKDKRMISLERAQELKERIEDYLIKQESIPTGFKNEEYIQENKKRIMKILNATDEQWDDWTWQIANRITDIHTLSKILNLSEEEKSQIELVGKKYRWAVSPYYASLMDPDDPYCPIRKQAIPSIKELAEGGEEDPMNEELTSPVEGMTRRYPDRLIIKVTNQCAMYCRHCQRRRCIGQQDLALPKDDLAKCIQYVKEHKEIRDVLITGGDALLLSDERLYWILSELSEIPHVEIVRLGSRTPVTMPQRITDDLCELLSKFPPIYLNTHFNHPLEVTEQSKKAADKLCRAGVVLGNQAVLLRGINDDIHIMKKLNHELLKIRVKPYYIFHPKAVVGTGHFSVKIQKGMEIMEYLRGYTSGLAVPTYIVNAPKGKGKTPILPNYIVSWGENSVKLRTWEGEIIDYPN</sequence>
<evidence type="ECO:0000313" key="13">
    <source>
        <dbReference type="Proteomes" id="UP000483018"/>
    </source>
</evidence>
<dbReference type="SFLD" id="SFLDG01070">
    <property type="entry name" value="PLP-dependent"/>
    <property type="match status" value="1"/>
</dbReference>
<dbReference type="OrthoDB" id="9768064at2"/>
<evidence type="ECO:0000256" key="6">
    <source>
        <dbReference type="ARBA" id="ARBA00023004"/>
    </source>
</evidence>
<evidence type="ECO:0000256" key="7">
    <source>
        <dbReference type="ARBA" id="ARBA00023014"/>
    </source>
</evidence>
<dbReference type="PROSITE" id="PS51918">
    <property type="entry name" value="RADICAL_SAM"/>
    <property type="match status" value="1"/>
</dbReference>
<keyword evidence="6" id="KW-0408">Iron</keyword>
<dbReference type="InterPro" id="IPR058240">
    <property type="entry name" value="rSAM_sf"/>
</dbReference>